<sequence length="104" mass="12026">MKLLVCIVNDVYRDHLERRLQNEGFRITELASSGGFLKKGNTTFLIGCSNRDVEHLNHTMQEACLQLEKKKKMARNAQYRYTSFQLNTSQGGEWLSRYNQPGKA</sequence>
<keyword evidence="2" id="KW-1185">Reference proteome</keyword>
<reference evidence="1 2" key="1">
    <citation type="submission" date="2020-08" db="EMBL/GenBank/DDBJ databases">
        <title>Genomic Encyclopedia of Type Strains, Phase IV (KMG-IV): sequencing the most valuable type-strain genomes for metagenomic binning, comparative biology and taxonomic classification.</title>
        <authorList>
            <person name="Goeker M."/>
        </authorList>
    </citation>
    <scope>NUCLEOTIDE SEQUENCE [LARGE SCALE GENOMIC DNA]</scope>
    <source>
        <strain evidence="1 2">DSM 21769</strain>
    </source>
</reference>
<dbReference type="Proteomes" id="UP000568839">
    <property type="component" value="Unassembled WGS sequence"/>
</dbReference>
<proteinExistence type="predicted"/>
<gene>
    <name evidence="1" type="ORF">HNR44_002614</name>
</gene>
<dbReference type="PANTHER" id="PTHR38456:SF1">
    <property type="entry name" value="CYCLIC DI-AMP RECEPTOR A"/>
    <property type="match status" value="1"/>
</dbReference>
<evidence type="ECO:0000313" key="2">
    <source>
        <dbReference type="Proteomes" id="UP000568839"/>
    </source>
</evidence>
<dbReference type="EMBL" id="JACHHJ010000004">
    <property type="protein sequence ID" value="MBB6450624.1"/>
    <property type="molecule type" value="Genomic_DNA"/>
</dbReference>
<organism evidence="1 2">
    <name type="scientific">Geomicrobium halophilum</name>
    <dbReference type="NCBI Taxonomy" id="549000"/>
    <lineage>
        <taxon>Bacteria</taxon>
        <taxon>Bacillati</taxon>
        <taxon>Bacillota</taxon>
        <taxon>Bacilli</taxon>
        <taxon>Bacillales</taxon>
        <taxon>Geomicrobium</taxon>
    </lineage>
</organism>
<evidence type="ECO:0000313" key="1">
    <source>
        <dbReference type="EMBL" id="MBB6450624.1"/>
    </source>
</evidence>
<dbReference type="Pfam" id="PF06153">
    <property type="entry name" value="CdAMP_rec"/>
    <property type="match status" value="1"/>
</dbReference>
<dbReference type="RefSeq" id="WP_184404708.1">
    <property type="nucleotide sequence ID" value="NZ_JACHHJ010000004.1"/>
</dbReference>
<accession>A0A841PS49</accession>
<protein>
    <submittedName>
        <fullName evidence="1">Uncharacterized protein YaaQ</fullName>
    </submittedName>
</protein>
<dbReference type="AlphaFoldDB" id="A0A841PS49"/>
<name>A0A841PS49_9BACL</name>
<dbReference type="InterPro" id="IPR011322">
    <property type="entry name" value="N-reg_PII-like_a/b"/>
</dbReference>
<dbReference type="InterPro" id="IPR015867">
    <property type="entry name" value="N-reg_PII/ATP_PRibTrfase_C"/>
</dbReference>
<dbReference type="InterPro" id="IPR010375">
    <property type="entry name" value="CdAMP_rec"/>
</dbReference>
<dbReference type="PANTHER" id="PTHR38456">
    <property type="entry name" value="CYCLIC DI-AMP RECEPTOR A"/>
    <property type="match status" value="1"/>
</dbReference>
<comment type="caution">
    <text evidence="1">The sequence shown here is derived from an EMBL/GenBank/DDBJ whole genome shotgun (WGS) entry which is preliminary data.</text>
</comment>
<dbReference type="Gene3D" id="3.30.70.120">
    <property type="match status" value="1"/>
</dbReference>
<dbReference type="SUPFAM" id="SSF54913">
    <property type="entry name" value="GlnB-like"/>
    <property type="match status" value="1"/>
</dbReference>